<accession>A0A432ZG07</accession>
<dbReference type="Gene3D" id="3.10.430.100">
    <property type="entry name" value="Ribosomal protein L9, C-terminal domain"/>
    <property type="match status" value="1"/>
</dbReference>
<dbReference type="InterPro" id="IPR036791">
    <property type="entry name" value="Ribosomal_bL9_C_sf"/>
</dbReference>
<comment type="function">
    <text evidence="7">Binds to the 23S rRNA.</text>
</comment>
<evidence type="ECO:0000256" key="4">
    <source>
        <dbReference type="ARBA" id="ARBA00022980"/>
    </source>
</evidence>
<dbReference type="PROSITE" id="PS00651">
    <property type="entry name" value="RIBOSOMAL_L9"/>
    <property type="match status" value="1"/>
</dbReference>
<keyword evidence="2 7" id="KW-0699">rRNA-binding</keyword>
<dbReference type="EMBL" id="PIQH01000012">
    <property type="protein sequence ID" value="RUO76898.1"/>
    <property type="molecule type" value="Genomic_DNA"/>
</dbReference>
<dbReference type="NCBIfam" id="TIGR00158">
    <property type="entry name" value="L9"/>
    <property type="match status" value="1"/>
</dbReference>
<comment type="caution">
    <text evidence="10">The sequence shown here is derived from an EMBL/GenBank/DDBJ whole genome shotgun (WGS) entry which is preliminary data.</text>
</comment>
<dbReference type="PANTHER" id="PTHR21368">
    <property type="entry name" value="50S RIBOSOMAL PROTEIN L9"/>
    <property type="match status" value="1"/>
</dbReference>
<evidence type="ECO:0000256" key="7">
    <source>
        <dbReference type="HAMAP-Rule" id="MF_00503"/>
    </source>
</evidence>
<dbReference type="Proteomes" id="UP000287996">
    <property type="component" value="Unassembled WGS sequence"/>
</dbReference>
<dbReference type="InterPro" id="IPR036935">
    <property type="entry name" value="Ribosomal_bL9_N_sf"/>
</dbReference>
<dbReference type="Gene3D" id="3.40.5.10">
    <property type="entry name" value="Ribosomal protein L9, N-terminal domain"/>
    <property type="match status" value="1"/>
</dbReference>
<dbReference type="InterPro" id="IPR020069">
    <property type="entry name" value="Ribosomal_bL9_C"/>
</dbReference>
<dbReference type="Pfam" id="PF01281">
    <property type="entry name" value="Ribosomal_L9_N"/>
    <property type="match status" value="1"/>
</dbReference>
<dbReference type="GO" id="GO:0003735">
    <property type="term" value="F:structural constituent of ribosome"/>
    <property type="evidence" value="ECO:0007669"/>
    <property type="project" value="InterPro"/>
</dbReference>
<dbReference type="InterPro" id="IPR009027">
    <property type="entry name" value="Ribosomal_bL9/RNase_H1_N"/>
</dbReference>
<organism evidence="10 11">
    <name type="scientific">Idiomarina tyrosinivorans</name>
    <dbReference type="NCBI Taxonomy" id="1445662"/>
    <lineage>
        <taxon>Bacteria</taxon>
        <taxon>Pseudomonadati</taxon>
        <taxon>Pseudomonadota</taxon>
        <taxon>Gammaproteobacteria</taxon>
        <taxon>Alteromonadales</taxon>
        <taxon>Idiomarinaceae</taxon>
        <taxon>Idiomarina</taxon>
    </lineage>
</organism>
<evidence type="ECO:0000256" key="8">
    <source>
        <dbReference type="SAM" id="Coils"/>
    </source>
</evidence>
<dbReference type="InterPro" id="IPR000244">
    <property type="entry name" value="Ribosomal_bL9"/>
</dbReference>
<dbReference type="Pfam" id="PF03948">
    <property type="entry name" value="Ribosomal_L9_C"/>
    <property type="match status" value="1"/>
</dbReference>
<dbReference type="InterPro" id="IPR020594">
    <property type="entry name" value="Ribosomal_bL9_bac/chp"/>
</dbReference>
<gene>
    <name evidence="7" type="primary">rplI</name>
    <name evidence="10" type="ORF">CWI84_11110</name>
</gene>
<dbReference type="GO" id="GO:0005840">
    <property type="term" value="C:ribosome"/>
    <property type="evidence" value="ECO:0007669"/>
    <property type="project" value="UniProtKB-KW"/>
</dbReference>
<feature type="domain" description="Ribosomal protein L9" evidence="9">
    <location>
        <begin position="13"/>
        <end position="40"/>
    </location>
</feature>
<dbReference type="HAMAP" id="MF_00503">
    <property type="entry name" value="Ribosomal_bL9"/>
    <property type="match status" value="1"/>
</dbReference>
<dbReference type="OrthoDB" id="9788336at2"/>
<dbReference type="RefSeq" id="WP_126842660.1">
    <property type="nucleotide sequence ID" value="NZ_PIQH01000012.1"/>
</dbReference>
<evidence type="ECO:0000256" key="6">
    <source>
        <dbReference type="ARBA" id="ARBA00035292"/>
    </source>
</evidence>
<dbReference type="AlphaFoldDB" id="A0A432ZG07"/>
<evidence type="ECO:0000259" key="9">
    <source>
        <dbReference type="PROSITE" id="PS00651"/>
    </source>
</evidence>
<dbReference type="SUPFAM" id="SSF55653">
    <property type="entry name" value="Ribosomal protein L9 C-domain"/>
    <property type="match status" value="1"/>
</dbReference>
<keyword evidence="11" id="KW-1185">Reference proteome</keyword>
<proteinExistence type="inferred from homology"/>
<protein>
    <recommendedName>
        <fullName evidence="6 7">Large ribosomal subunit protein bL9</fullName>
    </recommendedName>
</protein>
<evidence type="ECO:0000256" key="5">
    <source>
        <dbReference type="ARBA" id="ARBA00023274"/>
    </source>
</evidence>
<evidence type="ECO:0000256" key="3">
    <source>
        <dbReference type="ARBA" id="ARBA00022884"/>
    </source>
</evidence>
<sequence length="150" mass="16066">MEIILLDKIANLGTLGDQVSVKSGYARNFLFPNGKAVPATKQNIELFEQRRAELEAKIAEDLAKAQARADKLNALEAVVIESKAGDEGKLFGSIGTRDIADAITAAGVQVKKSEVLMPHGTIREVGEFELELHVHADVFATVTIKVVAAA</sequence>
<evidence type="ECO:0000313" key="10">
    <source>
        <dbReference type="EMBL" id="RUO76898.1"/>
    </source>
</evidence>
<feature type="coiled-coil region" evidence="8">
    <location>
        <begin position="37"/>
        <end position="64"/>
    </location>
</feature>
<comment type="similarity">
    <text evidence="1 7">Belongs to the bacterial ribosomal protein bL9 family.</text>
</comment>
<keyword evidence="8" id="KW-0175">Coiled coil</keyword>
<evidence type="ECO:0000256" key="1">
    <source>
        <dbReference type="ARBA" id="ARBA00010605"/>
    </source>
</evidence>
<name>A0A432ZG07_9GAMM</name>
<dbReference type="FunFam" id="3.40.5.10:FF:000001">
    <property type="entry name" value="50S ribosomal protein L9"/>
    <property type="match status" value="1"/>
</dbReference>
<dbReference type="GO" id="GO:1990904">
    <property type="term" value="C:ribonucleoprotein complex"/>
    <property type="evidence" value="ECO:0007669"/>
    <property type="project" value="UniProtKB-KW"/>
</dbReference>
<evidence type="ECO:0000313" key="11">
    <source>
        <dbReference type="Proteomes" id="UP000287996"/>
    </source>
</evidence>
<keyword evidence="5 7" id="KW-0687">Ribonucleoprotein</keyword>
<dbReference type="GO" id="GO:0006412">
    <property type="term" value="P:translation"/>
    <property type="evidence" value="ECO:0007669"/>
    <property type="project" value="UniProtKB-UniRule"/>
</dbReference>
<dbReference type="GO" id="GO:0019843">
    <property type="term" value="F:rRNA binding"/>
    <property type="evidence" value="ECO:0007669"/>
    <property type="project" value="UniProtKB-UniRule"/>
</dbReference>
<keyword evidence="4 7" id="KW-0689">Ribosomal protein</keyword>
<dbReference type="SUPFAM" id="SSF55658">
    <property type="entry name" value="L9 N-domain-like"/>
    <property type="match status" value="1"/>
</dbReference>
<evidence type="ECO:0000256" key="2">
    <source>
        <dbReference type="ARBA" id="ARBA00022730"/>
    </source>
</evidence>
<keyword evidence="3 7" id="KW-0694">RNA-binding</keyword>
<dbReference type="FunFam" id="3.10.430.100:FF:000001">
    <property type="entry name" value="50S ribosomal protein L9"/>
    <property type="match status" value="1"/>
</dbReference>
<dbReference type="InterPro" id="IPR020070">
    <property type="entry name" value="Ribosomal_bL9_N"/>
</dbReference>
<reference evidence="10 11" key="1">
    <citation type="journal article" date="2011" name="Front. Microbiol.">
        <title>Genomic signatures of strain selection and enhancement in Bacillus atrophaeus var. globigii, a historical biowarfare simulant.</title>
        <authorList>
            <person name="Gibbons H.S."/>
            <person name="Broomall S.M."/>
            <person name="McNew L.A."/>
            <person name="Daligault H."/>
            <person name="Chapman C."/>
            <person name="Bruce D."/>
            <person name="Karavis M."/>
            <person name="Krepps M."/>
            <person name="McGregor P.A."/>
            <person name="Hong C."/>
            <person name="Park K.H."/>
            <person name="Akmal A."/>
            <person name="Feldman A."/>
            <person name="Lin J.S."/>
            <person name="Chang W.E."/>
            <person name="Higgs B.W."/>
            <person name="Demirev P."/>
            <person name="Lindquist J."/>
            <person name="Liem A."/>
            <person name="Fochler E."/>
            <person name="Read T.D."/>
            <person name="Tapia R."/>
            <person name="Johnson S."/>
            <person name="Bishop-Lilly K.A."/>
            <person name="Detter C."/>
            <person name="Han C."/>
            <person name="Sozhamannan S."/>
            <person name="Rosenzweig C.N."/>
            <person name="Skowronski E.W."/>
        </authorList>
    </citation>
    <scope>NUCLEOTIDE SEQUENCE [LARGE SCALE GENOMIC DNA]</scope>
    <source>
        <strain evidence="10 11">CC-PW-9</strain>
    </source>
</reference>